<evidence type="ECO:0000313" key="1">
    <source>
        <dbReference type="EMBL" id="CAG5086700.1"/>
    </source>
</evidence>
<gene>
    <name evidence="1" type="ORF">CRYO30217_03247</name>
</gene>
<name>A0A916NDH3_9FLAO</name>
<keyword evidence="2" id="KW-1185">Reference proteome</keyword>
<protein>
    <submittedName>
        <fullName evidence="1">Uncharacterized protein</fullName>
    </submittedName>
</protein>
<dbReference type="AlphaFoldDB" id="A0A916NDH3"/>
<sequence>MKTLLSLIVVLIGLGLHAQEVFTVTGKVQHISYYQGGAQLSDEMMSPKPLPNTKLYIVQYYGPKEKTKVVSSFTSDKNGNYEVKLPPGLYGFVLSKDEANTGIYLPGMKVTKKDSTVNVNDLLNAGEAHQDYWILSTNGPFEVINKDLYNVDLTHYDVTICYMCP</sequence>
<dbReference type="SUPFAM" id="SSF49464">
    <property type="entry name" value="Carboxypeptidase regulatory domain-like"/>
    <property type="match status" value="1"/>
</dbReference>
<dbReference type="Proteomes" id="UP000683507">
    <property type="component" value="Chromosome"/>
</dbReference>
<reference evidence="1" key="1">
    <citation type="submission" date="2021-04" db="EMBL/GenBank/DDBJ databases">
        <authorList>
            <person name="Rodrigo-Torres L."/>
            <person name="Arahal R. D."/>
            <person name="Lucena T."/>
        </authorList>
    </citation>
    <scope>NUCLEOTIDE SEQUENCE</scope>
    <source>
        <strain evidence="1">AS29M-1</strain>
    </source>
</reference>
<evidence type="ECO:0000313" key="2">
    <source>
        <dbReference type="Proteomes" id="UP000683507"/>
    </source>
</evidence>
<accession>A0A916NDH3</accession>
<dbReference type="RefSeq" id="WP_258543434.1">
    <property type="nucleotide sequence ID" value="NZ_OU015584.1"/>
</dbReference>
<dbReference type="KEGG" id="ptan:CRYO30217_03247"/>
<dbReference type="EMBL" id="OU015584">
    <property type="protein sequence ID" value="CAG5086700.1"/>
    <property type="molecule type" value="Genomic_DNA"/>
</dbReference>
<dbReference type="InterPro" id="IPR008969">
    <property type="entry name" value="CarboxyPept-like_regulatory"/>
</dbReference>
<proteinExistence type="predicted"/>
<organism evidence="1 2">
    <name type="scientific">Parvicella tangerina</name>
    <dbReference type="NCBI Taxonomy" id="2829795"/>
    <lineage>
        <taxon>Bacteria</taxon>
        <taxon>Pseudomonadati</taxon>
        <taxon>Bacteroidota</taxon>
        <taxon>Flavobacteriia</taxon>
        <taxon>Flavobacteriales</taxon>
        <taxon>Parvicellaceae</taxon>
        <taxon>Parvicella</taxon>
    </lineage>
</organism>